<proteinExistence type="predicted"/>
<gene>
    <name evidence="1" type="ORF">D0466_19045</name>
</gene>
<sequence>MQRRVTRKMKRDTAASTFQTQDFLTMQEMFERFMLLKKAEGLARRTIKDIMCIMTISCFSN</sequence>
<reference evidence="1 2" key="1">
    <citation type="submission" date="2018-08" db="EMBL/GenBank/DDBJ databases">
        <title>Bacillus chawlae sp. nov., Bacillus glennii sp. nov., and Bacillus saganii sp. nov. Isolated from the Vehicle Assembly Building at Kennedy Space Center where the Viking Spacecraft were Assembled.</title>
        <authorList>
            <person name="Seuylemezian A."/>
            <person name="Vaishampayan P."/>
        </authorList>
    </citation>
    <scope>NUCLEOTIDE SEQUENCE [LARGE SCALE GENOMIC DNA]</scope>
    <source>
        <strain evidence="1 2">V44-8</strain>
    </source>
</reference>
<dbReference type="Proteomes" id="UP000262939">
    <property type="component" value="Unassembled WGS sequence"/>
</dbReference>
<accession>A0A372L8Q9</accession>
<name>A0A372L8Q9_9BACI</name>
<evidence type="ECO:0000313" key="1">
    <source>
        <dbReference type="EMBL" id="RFU61307.1"/>
    </source>
</evidence>
<comment type="caution">
    <text evidence="1">The sequence shown here is derived from an EMBL/GenBank/DDBJ whole genome shotgun (WGS) entry which is preliminary data.</text>
</comment>
<organism evidence="1 2">
    <name type="scientific">Peribacillus glennii</name>
    <dbReference type="NCBI Taxonomy" id="2303991"/>
    <lineage>
        <taxon>Bacteria</taxon>
        <taxon>Bacillati</taxon>
        <taxon>Bacillota</taxon>
        <taxon>Bacilli</taxon>
        <taxon>Bacillales</taxon>
        <taxon>Bacillaceae</taxon>
        <taxon>Peribacillus</taxon>
    </lineage>
</organism>
<evidence type="ECO:0000313" key="2">
    <source>
        <dbReference type="Proteomes" id="UP000262939"/>
    </source>
</evidence>
<dbReference type="EMBL" id="QVTD01000016">
    <property type="protein sequence ID" value="RFU61307.1"/>
    <property type="molecule type" value="Genomic_DNA"/>
</dbReference>
<dbReference type="AlphaFoldDB" id="A0A372L8Q9"/>
<keyword evidence="2" id="KW-1185">Reference proteome</keyword>
<protein>
    <submittedName>
        <fullName evidence="1">Uncharacterized protein</fullName>
    </submittedName>
</protein>